<dbReference type="Gene3D" id="2.60.40.790">
    <property type="match status" value="1"/>
</dbReference>
<evidence type="ECO:0000313" key="4">
    <source>
        <dbReference type="Proteomes" id="UP000439903"/>
    </source>
</evidence>
<dbReference type="SUPFAM" id="SSF49764">
    <property type="entry name" value="HSP20-like chaperones"/>
    <property type="match status" value="1"/>
</dbReference>
<comment type="similarity">
    <text evidence="1">Belongs to the small heat shock protein (HSP20) family.</text>
</comment>
<feature type="domain" description="SHSP" evidence="2">
    <location>
        <begin position="132"/>
        <end position="234"/>
    </location>
</feature>
<evidence type="ECO:0000256" key="1">
    <source>
        <dbReference type="PROSITE-ProRule" id="PRU00285"/>
    </source>
</evidence>
<dbReference type="Proteomes" id="UP000439903">
    <property type="component" value="Unassembled WGS sequence"/>
</dbReference>
<dbReference type="InterPro" id="IPR008978">
    <property type="entry name" value="HSP20-like_chaperone"/>
</dbReference>
<reference evidence="3 4" key="1">
    <citation type="journal article" date="2019" name="Environ. Microbiol.">
        <title>At the nexus of three kingdoms: the genome of the mycorrhizal fungus Gigaspora margarita provides insights into plant, endobacterial and fungal interactions.</title>
        <authorList>
            <person name="Venice F."/>
            <person name="Ghignone S."/>
            <person name="Salvioli di Fossalunga A."/>
            <person name="Amselem J."/>
            <person name="Novero M."/>
            <person name="Xianan X."/>
            <person name="Sedzielewska Toro K."/>
            <person name="Morin E."/>
            <person name="Lipzen A."/>
            <person name="Grigoriev I.V."/>
            <person name="Henrissat B."/>
            <person name="Martin F.M."/>
            <person name="Bonfante P."/>
        </authorList>
    </citation>
    <scope>NUCLEOTIDE SEQUENCE [LARGE SCALE GENOMIC DNA]</scope>
    <source>
        <strain evidence="3 4">BEG34</strain>
    </source>
</reference>
<organism evidence="3 4">
    <name type="scientific">Gigaspora margarita</name>
    <dbReference type="NCBI Taxonomy" id="4874"/>
    <lineage>
        <taxon>Eukaryota</taxon>
        <taxon>Fungi</taxon>
        <taxon>Fungi incertae sedis</taxon>
        <taxon>Mucoromycota</taxon>
        <taxon>Glomeromycotina</taxon>
        <taxon>Glomeromycetes</taxon>
        <taxon>Diversisporales</taxon>
        <taxon>Gigasporaceae</taxon>
        <taxon>Gigaspora</taxon>
    </lineage>
</organism>
<keyword evidence="4" id="KW-1185">Reference proteome</keyword>
<dbReference type="InterPro" id="IPR002068">
    <property type="entry name" value="A-crystallin/Hsp20_dom"/>
</dbReference>
<comment type="caution">
    <text evidence="3">The sequence shown here is derived from an EMBL/GenBank/DDBJ whole genome shotgun (WGS) entry which is preliminary data.</text>
</comment>
<evidence type="ECO:0000313" key="3">
    <source>
        <dbReference type="EMBL" id="KAF0450247.1"/>
    </source>
</evidence>
<proteinExistence type="inferred from homology"/>
<accession>A0A8H3XD64</accession>
<dbReference type="EMBL" id="WTPW01001190">
    <property type="protein sequence ID" value="KAF0450247.1"/>
    <property type="molecule type" value="Genomic_DNA"/>
</dbReference>
<dbReference type="PROSITE" id="PS01031">
    <property type="entry name" value="SHSP"/>
    <property type="match status" value="1"/>
</dbReference>
<dbReference type="CDD" id="cd06464">
    <property type="entry name" value="ACD_sHsps-like"/>
    <property type="match status" value="1"/>
</dbReference>
<sequence length="234" mass="27687">MQMRKLHMILTCDNLQDHINHQPNFQTFIVFFVVKKMDYDVNDGNSWNNNFIWNISNDNSIYTWSDNCKTTESSSWNTSDDKTIVASPYNWSNNDFDDFFENSLERFKNDLFRVFTDFYYEWRGLSNEKISTLWNEQKQIVNVNEIDGELVIHVELPGFRKENIIVDMCRDDTRGGDVLIIKDKDWDTQPLYGRFLGTIVFPYKIDTEKSQLFLEQGILDIKVVRVESVLKGLD</sequence>
<dbReference type="OrthoDB" id="2382490at2759"/>
<protein>
    <recommendedName>
        <fullName evidence="2">SHSP domain-containing protein</fullName>
    </recommendedName>
</protein>
<gene>
    <name evidence="3" type="ORF">F8M41_002216</name>
</gene>
<evidence type="ECO:0000259" key="2">
    <source>
        <dbReference type="PROSITE" id="PS01031"/>
    </source>
</evidence>
<name>A0A8H3XD64_GIGMA</name>
<dbReference type="AlphaFoldDB" id="A0A8H3XD64"/>